<keyword evidence="2" id="KW-1185">Reference proteome</keyword>
<accession>A0ABR2AKX7</accession>
<name>A0ABR2AKX7_9ROSI</name>
<sequence>MPPSCYKCHKFGHVTKYYTEEPIKDTREWEVNEPKVVSEKGESSSDGGKNVSAAVVHGSIQMAISIGFATEALEIAAHGDVSVSLVGASTELEDPNLQEFPHLQASNKLREKMKVRGKGVKLFSSFKNKLDMLSSLENEVHLEMVRQPRAASQGVANLMKELKN</sequence>
<reference evidence="1 2" key="1">
    <citation type="journal article" date="2024" name="G3 (Bethesda)">
        <title>Genome assembly of Hibiscus sabdariffa L. provides insights into metabolisms of medicinal natural products.</title>
        <authorList>
            <person name="Kim T."/>
        </authorList>
    </citation>
    <scope>NUCLEOTIDE SEQUENCE [LARGE SCALE GENOMIC DNA]</scope>
    <source>
        <strain evidence="1">TK-2024</strain>
        <tissue evidence="1">Old leaves</tissue>
    </source>
</reference>
<gene>
    <name evidence="1" type="ORF">V6N12_038563</name>
</gene>
<protein>
    <submittedName>
        <fullName evidence="1">Uncharacterized protein</fullName>
    </submittedName>
</protein>
<evidence type="ECO:0000313" key="1">
    <source>
        <dbReference type="EMBL" id="KAK8494196.1"/>
    </source>
</evidence>
<proteinExistence type="predicted"/>
<comment type="caution">
    <text evidence="1">The sequence shown here is derived from an EMBL/GenBank/DDBJ whole genome shotgun (WGS) entry which is preliminary data.</text>
</comment>
<evidence type="ECO:0000313" key="2">
    <source>
        <dbReference type="Proteomes" id="UP001472677"/>
    </source>
</evidence>
<dbReference type="EMBL" id="JBBPBM010000555">
    <property type="protein sequence ID" value="KAK8494196.1"/>
    <property type="molecule type" value="Genomic_DNA"/>
</dbReference>
<organism evidence="1 2">
    <name type="scientific">Hibiscus sabdariffa</name>
    <name type="common">roselle</name>
    <dbReference type="NCBI Taxonomy" id="183260"/>
    <lineage>
        <taxon>Eukaryota</taxon>
        <taxon>Viridiplantae</taxon>
        <taxon>Streptophyta</taxon>
        <taxon>Embryophyta</taxon>
        <taxon>Tracheophyta</taxon>
        <taxon>Spermatophyta</taxon>
        <taxon>Magnoliopsida</taxon>
        <taxon>eudicotyledons</taxon>
        <taxon>Gunneridae</taxon>
        <taxon>Pentapetalae</taxon>
        <taxon>rosids</taxon>
        <taxon>malvids</taxon>
        <taxon>Malvales</taxon>
        <taxon>Malvaceae</taxon>
        <taxon>Malvoideae</taxon>
        <taxon>Hibiscus</taxon>
    </lineage>
</organism>
<dbReference type="Proteomes" id="UP001472677">
    <property type="component" value="Unassembled WGS sequence"/>
</dbReference>